<dbReference type="GO" id="GO:0016787">
    <property type="term" value="F:hydrolase activity"/>
    <property type="evidence" value="ECO:0007669"/>
    <property type="project" value="UniProtKB-KW"/>
</dbReference>
<dbReference type="SUPFAM" id="SSF53474">
    <property type="entry name" value="alpha/beta-Hydrolases"/>
    <property type="match status" value="1"/>
</dbReference>
<dbReference type="Pfam" id="PF12697">
    <property type="entry name" value="Abhydrolase_6"/>
    <property type="match status" value="1"/>
</dbReference>
<dbReference type="PANTHER" id="PTHR46438:SF11">
    <property type="entry name" value="LIPASE-RELATED"/>
    <property type="match status" value="1"/>
</dbReference>
<dbReference type="RefSeq" id="WP_011814406.1">
    <property type="nucleotide sequence ID" value="NC_008789.1"/>
</dbReference>
<accession>A1WXH2</accession>
<proteinExistence type="predicted"/>
<dbReference type="OrthoDB" id="9780765at2"/>
<gene>
    <name evidence="2" type="ordered locus">Hhal_1620</name>
</gene>
<dbReference type="InterPro" id="IPR000073">
    <property type="entry name" value="AB_hydrolase_1"/>
</dbReference>
<keyword evidence="3" id="KW-1185">Reference proteome</keyword>
<dbReference type="STRING" id="349124.Hhal_1620"/>
<evidence type="ECO:0000313" key="2">
    <source>
        <dbReference type="EMBL" id="ABM62384.1"/>
    </source>
</evidence>
<dbReference type="AlphaFoldDB" id="A1WXH2"/>
<dbReference type="ESTHER" id="halhl-a1wxh2">
    <property type="family name" value="Mg-chelatase_BchO"/>
</dbReference>
<reference evidence="3" key="1">
    <citation type="submission" date="2006-12" db="EMBL/GenBank/DDBJ databases">
        <title>Complete sequence of Halorhodospira halophila SL1.</title>
        <authorList>
            <consortium name="US DOE Joint Genome Institute"/>
            <person name="Copeland A."/>
            <person name="Lucas S."/>
            <person name="Lapidus A."/>
            <person name="Barry K."/>
            <person name="Detter J.C."/>
            <person name="Glavina del Rio T."/>
            <person name="Hammon N."/>
            <person name="Israni S."/>
            <person name="Dalin E."/>
            <person name="Tice H."/>
            <person name="Pitluck S."/>
            <person name="Saunders E."/>
            <person name="Brettin T."/>
            <person name="Bruce D."/>
            <person name="Han C."/>
            <person name="Tapia R."/>
            <person name="Schmutz J."/>
            <person name="Larimer F."/>
            <person name="Land M."/>
            <person name="Hauser L."/>
            <person name="Kyrpides N."/>
            <person name="Mikhailova N."/>
            <person name="Hoff W."/>
            <person name="Richardson P."/>
        </authorList>
    </citation>
    <scope>NUCLEOTIDE SEQUENCE [LARGE SCALE GENOMIC DNA]</scope>
    <source>
        <strain evidence="3">DSM 244 / SL1</strain>
    </source>
</reference>
<dbReference type="NCBIfam" id="TIGR03056">
    <property type="entry name" value="bchO_mg_che_rel"/>
    <property type="match status" value="1"/>
</dbReference>
<reference evidence="2 3" key="2">
    <citation type="journal article" date="2013" name="Stand. Genomic Sci.">
        <title>Complete genome sequence of Halorhodospira halophila SL1.</title>
        <authorList>
            <person name="Challacombe J.F."/>
            <person name="Majid S."/>
            <person name="Deole R."/>
            <person name="Brettin T.S."/>
            <person name="Bruce D."/>
            <person name="Delano S.F."/>
            <person name="Detter J.C."/>
            <person name="Gleasner C.D."/>
            <person name="Han C.S."/>
            <person name="Misra M."/>
            <person name="Reitenga K.G."/>
            <person name="Mikhailova N."/>
            <person name="Woyke T."/>
            <person name="Pitluck S."/>
            <person name="Nolan M."/>
            <person name="Land M.L."/>
            <person name="Saunders E."/>
            <person name="Tapia R."/>
            <person name="Lapidus A."/>
            <person name="Ivanova N."/>
            <person name="Hoff W.D."/>
        </authorList>
    </citation>
    <scope>NUCLEOTIDE SEQUENCE [LARGE SCALE GENOMIC DNA]</scope>
    <source>
        <strain evidence="3">DSM 244 / SL1</strain>
    </source>
</reference>
<evidence type="ECO:0000259" key="1">
    <source>
        <dbReference type="Pfam" id="PF12697"/>
    </source>
</evidence>
<keyword evidence="2" id="KW-0378">Hydrolase</keyword>
<dbReference type="KEGG" id="hha:Hhal_1620"/>
<dbReference type="InterPro" id="IPR017497">
    <property type="entry name" value="BchO"/>
</dbReference>
<dbReference type="Proteomes" id="UP000000647">
    <property type="component" value="Chromosome"/>
</dbReference>
<dbReference type="eggNOG" id="COG2267">
    <property type="taxonomic scope" value="Bacteria"/>
</dbReference>
<name>A1WXH2_HALHL</name>
<sequence>MGAALAWERDAAGWPNHEASRFVQAGGLRWHVQVYGEGPPALLLHGSAASVHSWRDFGPRLAEHYTVVALDLPGHGFSAAPSRRLQTLSGAGEGIAELLDALGVAPRVAIGHSVGAALLARMALDGRIQPDVLISINGAFLPFSGIAGHLFPTTARLLTYNPLVPFWLAFRARNRVFLADVLARTGSRIDEAGIDLYQRLATHPGHVAAALGMMARTHDGLYALMEDLPQLTVPLVLFAASGDRTVPPAQAERVRLRLPSARLEILQGLGHLAHEEAPDRVTEQVLAAIRATAPKGRGGADIR</sequence>
<dbReference type="InterPro" id="IPR029058">
    <property type="entry name" value="AB_hydrolase_fold"/>
</dbReference>
<dbReference type="Gene3D" id="3.40.50.1820">
    <property type="entry name" value="alpha/beta hydrolase"/>
    <property type="match status" value="1"/>
</dbReference>
<dbReference type="PANTHER" id="PTHR46438">
    <property type="entry name" value="ALPHA/BETA-HYDROLASES SUPERFAMILY PROTEIN"/>
    <property type="match status" value="1"/>
</dbReference>
<protein>
    <submittedName>
        <fullName evidence="2">Alpha/beta hydrolase fold protein</fullName>
    </submittedName>
</protein>
<dbReference type="HOGENOM" id="CLU_020336_13_2_6"/>
<organism evidence="2 3">
    <name type="scientific">Halorhodospira halophila (strain DSM 244 / SL1)</name>
    <name type="common">Ectothiorhodospira halophila (strain DSM 244 / SL1)</name>
    <dbReference type="NCBI Taxonomy" id="349124"/>
    <lineage>
        <taxon>Bacteria</taxon>
        <taxon>Pseudomonadati</taxon>
        <taxon>Pseudomonadota</taxon>
        <taxon>Gammaproteobacteria</taxon>
        <taxon>Chromatiales</taxon>
        <taxon>Ectothiorhodospiraceae</taxon>
        <taxon>Halorhodospira</taxon>
    </lineage>
</organism>
<dbReference type="EMBL" id="CP000544">
    <property type="protein sequence ID" value="ABM62384.1"/>
    <property type="molecule type" value="Genomic_DNA"/>
</dbReference>
<evidence type="ECO:0000313" key="3">
    <source>
        <dbReference type="Proteomes" id="UP000000647"/>
    </source>
</evidence>
<feature type="domain" description="AB hydrolase-1" evidence="1">
    <location>
        <begin position="42"/>
        <end position="283"/>
    </location>
</feature>